<feature type="active site" description="Charge relay system" evidence="5">
    <location>
        <position position="131"/>
    </location>
</feature>
<protein>
    <submittedName>
        <fullName evidence="8">Subtilase family protein</fullName>
    </submittedName>
</protein>
<dbReference type="PANTHER" id="PTHR43806:SF11">
    <property type="entry name" value="CEREVISIN-RELATED"/>
    <property type="match status" value="1"/>
</dbReference>
<name>A0A4R6SK51_LABRH</name>
<dbReference type="CDD" id="cd00306">
    <property type="entry name" value="Peptidases_S8_S53"/>
    <property type="match status" value="1"/>
</dbReference>
<evidence type="ECO:0000256" key="1">
    <source>
        <dbReference type="ARBA" id="ARBA00011073"/>
    </source>
</evidence>
<organism evidence="8 9">
    <name type="scientific">Labedaea rhizosphaerae</name>
    <dbReference type="NCBI Taxonomy" id="598644"/>
    <lineage>
        <taxon>Bacteria</taxon>
        <taxon>Bacillati</taxon>
        <taxon>Actinomycetota</taxon>
        <taxon>Actinomycetes</taxon>
        <taxon>Pseudonocardiales</taxon>
        <taxon>Pseudonocardiaceae</taxon>
        <taxon>Labedaea</taxon>
    </lineage>
</organism>
<dbReference type="SUPFAM" id="SSF52743">
    <property type="entry name" value="Subtilisin-like"/>
    <property type="match status" value="1"/>
</dbReference>
<evidence type="ECO:0000259" key="7">
    <source>
        <dbReference type="Pfam" id="PF00082"/>
    </source>
</evidence>
<dbReference type="OrthoDB" id="5177045at2"/>
<accession>A0A4R6SK51</accession>
<comment type="caution">
    <text evidence="8">The sequence shown here is derived from an EMBL/GenBank/DDBJ whole genome shotgun (WGS) entry which is preliminary data.</text>
</comment>
<dbReference type="PANTHER" id="PTHR43806">
    <property type="entry name" value="PEPTIDASE S8"/>
    <property type="match status" value="1"/>
</dbReference>
<dbReference type="RefSeq" id="WP_133849926.1">
    <property type="nucleotide sequence ID" value="NZ_SNXZ01000002.1"/>
</dbReference>
<dbReference type="Proteomes" id="UP000295444">
    <property type="component" value="Unassembled WGS sequence"/>
</dbReference>
<gene>
    <name evidence="8" type="ORF">EV186_1021197</name>
</gene>
<keyword evidence="4 5" id="KW-0720">Serine protease</keyword>
<dbReference type="PROSITE" id="PS51892">
    <property type="entry name" value="SUBTILASE"/>
    <property type="match status" value="1"/>
</dbReference>
<feature type="region of interest" description="Disordered" evidence="6">
    <location>
        <begin position="97"/>
        <end position="125"/>
    </location>
</feature>
<dbReference type="InterPro" id="IPR036852">
    <property type="entry name" value="Peptidase_S8/S53_dom_sf"/>
</dbReference>
<dbReference type="GO" id="GO:0004252">
    <property type="term" value="F:serine-type endopeptidase activity"/>
    <property type="evidence" value="ECO:0007669"/>
    <property type="project" value="UniProtKB-UniRule"/>
</dbReference>
<evidence type="ECO:0000256" key="3">
    <source>
        <dbReference type="ARBA" id="ARBA00022801"/>
    </source>
</evidence>
<dbReference type="GO" id="GO:0006508">
    <property type="term" value="P:proteolysis"/>
    <property type="evidence" value="ECO:0007669"/>
    <property type="project" value="UniProtKB-KW"/>
</dbReference>
<evidence type="ECO:0000256" key="6">
    <source>
        <dbReference type="SAM" id="MobiDB-lite"/>
    </source>
</evidence>
<feature type="active site" description="Charge relay system" evidence="5">
    <location>
        <position position="342"/>
    </location>
</feature>
<keyword evidence="3 5" id="KW-0378">Hydrolase</keyword>
<evidence type="ECO:0000256" key="2">
    <source>
        <dbReference type="ARBA" id="ARBA00022670"/>
    </source>
</evidence>
<evidence type="ECO:0000313" key="8">
    <source>
        <dbReference type="EMBL" id="TDQ01329.1"/>
    </source>
</evidence>
<dbReference type="AlphaFoldDB" id="A0A4R6SK51"/>
<comment type="similarity">
    <text evidence="1 5">Belongs to the peptidase S8 family.</text>
</comment>
<evidence type="ECO:0000256" key="4">
    <source>
        <dbReference type="ARBA" id="ARBA00022825"/>
    </source>
</evidence>
<proteinExistence type="inferred from homology"/>
<keyword evidence="9" id="KW-1185">Reference proteome</keyword>
<reference evidence="8 9" key="1">
    <citation type="submission" date="2019-03" db="EMBL/GenBank/DDBJ databases">
        <title>Genomic Encyclopedia of Type Strains, Phase IV (KMG-IV): sequencing the most valuable type-strain genomes for metagenomic binning, comparative biology and taxonomic classification.</title>
        <authorList>
            <person name="Goeker M."/>
        </authorList>
    </citation>
    <scope>NUCLEOTIDE SEQUENCE [LARGE SCALE GENOMIC DNA]</scope>
    <source>
        <strain evidence="8 9">DSM 45361</strain>
    </source>
</reference>
<dbReference type="InterPro" id="IPR000209">
    <property type="entry name" value="Peptidase_S8/S53_dom"/>
</dbReference>
<dbReference type="Pfam" id="PF00082">
    <property type="entry name" value="Peptidase_S8"/>
    <property type="match status" value="1"/>
</dbReference>
<feature type="active site" description="Charge relay system" evidence="5">
    <location>
        <position position="166"/>
    </location>
</feature>
<evidence type="ECO:0000313" key="9">
    <source>
        <dbReference type="Proteomes" id="UP000295444"/>
    </source>
</evidence>
<evidence type="ECO:0000256" key="5">
    <source>
        <dbReference type="PROSITE-ProRule" id="PRU01240"/>
    </source>
</evidence>
<sequence length="385" mass="40264">MSETPPLVLPTTAEPDQLVVHLPHLDLVTAWLRDNGTPVTKELARDDRLGLALLEVSVADAIEPVLKAMREHFRDTFRGWVPLVGKNRHLTSVVGLGETKPHSAGLPSPASPEASTAQPDDGRGVRVGLADSAIADHPDLVGRFVAERSAVWLPPMLGPTPFRAGHATFVAGLVLRQAPAAELHVVDALSADKGEATVWRLATKLMDLAEKNLDVINLSVGCHTEDDQAPLVLRRTIELLSPRVLVIASAGNHGAPAPGQPKAMARPTWPAALPDVVAVGATDGAAEADYSPMAPWVTCTAAGTAVSTYLDASVLLIDQLSVPASEGDVKAFEGYATWRGTSFSAAAVTGAIAAATKPGRVSARDALARLLSEPGGVVSKYVLPS</sequence>
<dbReference type="Gene3D" id="3.40.50.200">
    <property type="entry name" value="Peptidase S8/S53 domain"/>
    <property type="match status" value="1"/>
</dbReference>
<dbReference type="InterPro" id="IPR050131">
    <property type="entry name" value="Peptidase_S8_subtilisin-like"/>
</dbReference>
<dbReference type="EMBL" id="SNXZ01000002">
    <property type="protein sequence ID" value="TDQ01329.1"/>
    <property type="molecule type" value="Genomic_DNA"/>
</dbReference>
<feature type="domain" description="Peptidase S8/S53" evidence="7">
    <location>
        <begin position="122"/>
        <end position="355"/>
    </location>
</feature>
<keyword evidence="2 5" id="KW-0645">Protease</keyword>